<keyword evidence="3" id="KW-1185">Reference proteome</keyword>
<protein>
    <submittedName>
        <fullName evidence="2">Uncharacterized protein</fullName>
    </submittedName>
</protein>
<dbReference type="KEGG" id="hrr:HZS55_14805"/>
<proteinExistence type="predicted"/>
<dbReference type="Pfam" id="PF19091">
    <property type="entry name" value="DUF5779"/>
    <property type="match status" value="1"/>
</dbReference>
<name>A0A7D5P3W1_9EURY</name>
<dbReference type="AlphaFoldDB" id="A0A7D5P3W1"/>
<dbReference type="EMBL" id="CP058910">
    <property type="protein sequence ID" value="QLH78481.1"/>
    <property type="molecule type" value="Genomic_DNA"/>
</dbReference>
<evidence type="ECO:0000313" key="3">
    <source>
        <dbReference type="Proteomes" id="UP000509667"/>
    </source>
</evidence>
<dbReference type="GeneID" id="56079158"/>
<dbReference type="RefSeq" id="WP_179908362.1">
    <property type="nucleotide sequence ID" value="NZ_CP058910.1"/>
</dbReference>
<accession>A0A7D5P3W1</accession>
<dbReference type="InterPro" id="IPR043931">
    <property type="entry name" value="DUF5779"/>
</dbReference>
<evidence type="ECO:0000313" key="2">
    <source>
        <dbReference type="EMBL" id="QLH78481.1"/>
    </source>
</evidence>
<feature type="compositionally biased region" description="Acidic residues" evidence="1">
    <location>
        <begin position="1"/>
        <end position="23"/>
    </location>
</feature>
<organism evidence="2 3">
    <name type="scientific">Halosimplex rubrum</name>
    <dbReference type="NCBI Taxonomy" id="869889"/>
    <lineage>
        <taxon>Archaea</taxon>
        <taxon>Methanobacteriati</taxon>
        <taxon>Methanobacteriota</taxon>
        <taxon>Stenosarchaea group</taxon>
        <taxon>Halobacteria</taxon>
        <taxon>Halobacteriales</taxon>
        <taxon>Haloarculaceae</taxon>
        <taxon>Halosimplex</taxon>
    </lineage>
</organism>
<gene>
    <name evidence="2" type="ORF">HZS55_14805</name>
</gene>
<evidence type="ECO:0000256" key="1">
    <source>
        <dbReference type="SAM" id="MobiDB-lite"/>
    </source>
</evidence>
<reference evidence="2 3" key="1">
    <citation type="submission" date="2020-07" db="EMBL/GenBank/DDBJ databases">
        <title>Halosimplex pelagicum sp. nov. and Halosimplex rubrum sp. nov., isolated from salted brown alga Laminaria, and emended description of the genus Halosimplex.</title>
        <authorList>
            <person name="Cui H."/>
        </authorList>
    </citation>
    <scope>NUCLEOTIDE SEQUENCE [LARGE SCALE GENOMIC DNA]</scope>
    <source>
        <strain evidence="2 3">R27</strain>
    </source>
</reference>
<dbReference type="Proteomes" id="UP000509667">
    <property type="component" value="Chromosome"/>
</dbReference>
<sequence length="100" mass="10533">MGEIDLDLQTVEEELDDEEEGDDGGGRVVLGVLDGSTPDEEWVEIVEDGGTLVLSIEGDVNELAAGFAGGVREIDGDLMQFRGFLVVTPPGVGIDASRLD</sequence>
<dbReference type="OrthoDB" id="311695at2157"/>
<feature type="region of interest" description="Disordered" evidence="1">
    <location>
        <begin position="1"/>
        <end position="28"/>
    </location>
</feature>